<gene>
    <name evidence="5" type="ORF">AABB24_015756</name>
</gene>
<comment type="caution">
    <text evidence="5">The sequence shown here is derived from an EMBL/GenBank/DDBJ whole genome shotgun (WGS) entry which is preliminary data.</text>
</comment>
<dbReference type="Proteomes" id="UP001627284">
    <property type="component" value="Unassembled WGS sequence"/>
</dbReference>
<feature type="domain" description="FAD dependent oxidoreductase" evidence="4">
    <location>
        <begin position="123"/>
        <end position="520"/>
    </location>
</feature>
<evidence type="ECO:0000313" key="5">
    <source>
        <dbReference type="EMBL" id="KAL3358824.1"/>
    </source>
</evidence>
<dbReference type="SUPFAM" id="SSF51905">
    <property type="entry name" value="FAD/NAD(P)-binding domain"/>
    <property type="match status" value="1"/>
</dbReference>
<organism evidence="5 6">
    <name type="scientific">Solanum stoloniferum</name>
    <dbReference type="NCBI Taxonomy" id="62892"/>
    <lineage>
        <taxon>Eukaryota</taxon>
        <taxon>Viridiplantae</taxon>
        <taxon>Streptophyta</taxon>
        <taxon>Embryophyta</taxon>
        <taxon>Tracheophyta</taxon>
        <taxon>Spermatophyta</taxon>
        <taxon>Magnoliopsida</taxon>
        <taxon>eudicotyledons</taxon>
        <taxon>Gunneridae</taxon>
        <taxon>Pentapetalae</taxon>
        <taxon>asterids</taxon>
        <taxon>lamiids</taxon>
        <taxon>Solanales</taxon>
        <taxon>Solanaceae</taxon>
        <taxon>Solanoideae</taxon>
        <taxon>Solaneae</taxon>
        <taxon>Solanum</taxon>
    </lineage>
</organism>
<dbReference type="SUPFAM" id="SSF54373">
    <property type="entry name" value="FAD-linked reductases, C-terminal domain"/>
    <property type="match status" value="1"/>
</dbReference>
<reference evidence="5 6" key="1">
    <citation type="submission" date="2024-05" db="EMBL/GenBank/DDBJ databases">
        <title>De novo assembly of an allotetraploid wild potato.</title>
        <authorList>
            <person name="Hosaka A.J."/>
        </authorList>
    </citation>
    <scope>NUCLEOTIDE SEQUENCE [LARGE SCALE GENOMIC DNA]</scope>
    <source>
        <tissue evidence="5">Young leaves</tissue>
    </source>
</reference>
<dbReference type="Gene3D" id="3.30.9.10">
    <property type="entry name" value="D-Amino Acid Oxidase, subunit A, domain 2"/>
    <property type="match status" value="1"/>
</dbReference>
<dbReference type="Pfam" id="PF01266">
    <property type="entry name" value="DAO"/>
    <property type="match status" value="1"/>
</dbReference>
<dbReference type="AlphaFoldDB" id="A0ABD2TRC3"/>
<proteinExistence type="predicted"/>
<dbReference type="PANTHER" id="PTHR13847:SF287">
    <property type="entry name" value="FAD-DEPENDENT OXIDOREDUCTASE DOMAIN-CONTAINING PROTEIN 1"/>
    <property type="match status" value="1"/>
</dbReference>
<comment type="function">
    <text evidence="3">Required for the assembly of the mitochondrial membrane respiratory chain NADH dehydrogenase (Complex I). Involved in mid-late stages of complex I assembly.</text>
</comment>
<dbReference type="PANTHER" id="PTHR13847">
    <property type="entry name" value="SARCOSINE DEHYDROGENASE-RELATED"/>
    <property type="match status" value="1"/>
</dbReference>
<name>A0ABD2TRC3_9SOLN</name>
<evidence type="ECO:0000256" key="2">
    <source>
        <dbReference type="ARBA" id="ARBA00039785"/>
    </source>
</evidence>
<evidence type="ECO:0000256" key="3">
    <source>
        <dbReference type="ARBA" id="ARBA00046185"/>
    </source>
</evidence>
<dbReference type="EMBL" id="JBJKTR010000009">
    <property type="protein sequence ID" value="KAL3358824.1"/>
    <property type="molecule type" value="Genomic_DNA"/>
</dbReference>
<sequence>MFISFPRFSAVCSLSLQFADQVFNVCTLTQKSNLKRLNSCRRKSTKMAAMAYKLAINSNLNTNGLLSPPPNKLQSHLLPSNKKICGRRILASPPLSLIRSKKSWHGSLRLSNLSQSSASNSFDVVIVGAGIIGLTIARHLLLASDLSVALVDAAVPCSGATGAGQGYIWKAHKSPGTEKWELMMRSHQLWESLAKSIQLQGMDPVEVLGWKKTGSLLVSKTTDESSILKRRVEELSQEGLRAEFLSSNDLLSEEPELVLDKEGGAAFFPDDYQLDAHRTVAFIEKGNRHFAVEGRYAEFYHEPAIGLVRHGNSCEVGAIQTSKNTLHSKKAVVIAAGCWTGSLMHDLIKQPDIELNLPIKPRKGHLLVIENFKSFKLNHGIMEAGYTKHQSATLKATASDSGPVYNAQDLSVSMTATMDASGNLVLGSSRQLVGFNTEVDESVINHIWKRVGEFIPALRHESLEDLRQSREVRVGLRPYIPDGKPVIGLVPGFSNVFLAAGHEGEGLSLALGTAEMIADMVLGNPSIVDAAPFALLGRCFH</sequence>
<evidence type="ECO:0000259" key="4">
    <source>
        <dbReference type="Pfam" id="PF01266"/>
    </source>
</evidence>
<dbReference type="InterPro" id="IPR036188">
    <property type="entry name" value="FAD/NAD-bd_sf"/>
</dbReference>
<evidence type="ECO:0000313" key="6">
    <source>
        <dbReference type="Proteomes" id="UP001627284"/>
    </source>
</evidence>
<keyword evidence="1" id="KW-0560">Oxidoreductase</keyword>
<protein>
    <recommendedName>
        <fullName evidence="2">FAD-dependent oxidoreductase domain-containing protein 1</fullName>
    </recommendedName>
</protein>
<dbReference type="InterPro" id="IPR006076">
    <property type="entry name" value="FAD-dep_OxRdtase"/>
</dbReference>
<dbReference type="GO" id="GO:0016491">
    <property type="term" value="F:oxidoreductase activity"/>
    <property type="evidence" value="ECO:0007669"/>
    <property type="project" value="UniProtKB-KW"/>
</dbReference>
<dbReference type="Gene3D" id="3.50.50.60">
    <property type="entry name" value="FAD/NAD(P)-binding domain"/>
    <property type="match status" value="1"/>
</dbReference>
<accession>A0ABD2TRC3</accession>
<keyword evidence="6" id="KW-1185">Reference proteome</keyword>
<evidence type="ECO:0000256" key="1">
    <source>
        <dbReference type="ARBA" id="ARBA00023002"/>
    </source>
</evidence>